<dbReference type="EMBL" id="QLLQ01000022">
    <property type="protein sequence ID" value="RAJ19234.1"/>
    <property type="molecule type" value="Genomic_DNA"/>
</dbReference>
<keyword evidence="1" id="KW-0472">Membrane</keyword>
<sequence>MSESSLFQMHLEHCTFDSETTITVTYKKSDSLLNRIFFLLSKYNLNPKYYRTKLTLFGFYLFPVRVSAVLGLILIPVFETGSFFGSVTLFDFSFFDMLLWINLLNNRVKNEQT</sequence>
<organism evidence="2 3">
    <name type="scientific">Gelidibacter algens</name>
    <dbReference type="NCBI Taxonomy" id="49280"/>
    <lineage>
        <taxon>Bacteria</taxon>
        <taxon>Pseudomonadati</taxon>
        <taxon>Bacteroidota</taxon>
        <taxon>Flavobacteriia</taxon>
        <taxon>Flavobacteriales</taxon>
        <taxon>Flavobacteriaceae</taxon>
        <taxon>Gelidibacter</taxon>
    </lineage>
</organism>
<dbReference type="Proteomes" id="UP000248987">
    <property type="component" value="Unassembled WGS sequence"/>
</dbReference>
<name>A0A327RU22_9FLAO</name>
<feature type="transmembrane region" description="Helical" evidence="1">
    <location>
        <begin position="54"/>
        <end position="77"/>
    </location>
</feature>
<feature type="transmembrane region" description="Helical" evidence="1">
    <location>
        <begin position="83"/>
        <end position="104"/>
    </location>
</feature>
<reference evidence="2 3" key="1">
    <citation type="submission" date="2018-06" db="EMBL/GenBank/DDBJ databases">
        <title>Genomic Encyclopedia of Archaeal and Bacterial Type Strains, Phase II (KMG-II): from individual species to whole genera.</title>
        <authorList>
            <person name="Goeker M."/>
        </authorList>
    </citation>
    <scope>NUCLEOTIDE SEQUENCE [LARGE SCALE GENOMIC DNA]</scope>
    <source>
        <strain evidence="2 3">DSM 12408</strain>
    </source>
</reference>
<evidence type="ECO:0000313" key="3">
    <source>
        <dbReference type="Proteomes" id="UP000248987"/>
    </source>
</evidence>
<gene>
    <name evidence="2" type="ORF">LX77_03594</name>
</gene>
<keyword evidence="1" id="KW-1133">Transmembrane helix</keyword>
<dbReference type="AlphaFoldDB" id="A0A327RU22"/>
<keyword evidence="1" id="KW-0812">Transmembrane</keyword>
<evidence type="ECO:0000313" key="2">
    <source>
        <dbReference type="EMBL" id="RAJ19234.1"/>
    </source>
</evidence>
<comment type="caution">
    <text evidence="2">The sequence shown here is derived from an EMBL/GenBank/DDBJ whole genome shotgun (WGS) entry which is preliminary data.</text>
</comment>
<proteinExistence type="predicted"/>
<evidence type="ECO:0000256" key="1">
    <source>
        <dbReference type="SAM" id="Phobius"/>
    </source>
</evidence>
<keyword evidence="3" id="KW-1185">Reference proteome</keyword>
<protein>
    <submittedName>
        <fullName evidence="2">Uncharacterized protein</fullName>
    </submittedName>
</protein>
<accession>A0A327RU22</accession>